<organism evidence="2 3">
    <name type="scientific">Saguinus oedipus</name>
    <name type="common">Cotton-top tamarin</name>
    <name type="synonym">Oedipomidas oedipus</name>
    <dbReference type="NCBI Taxonomy" id="9490"/>
    <lineage>
        <taxon>Eukaryota</taxon>
        <taxon>Metazoa</taxon>
        <taxon>Chordata</taxon>
        <taxon>Craniata</taxon>
        <taxon>Vertebrata</taxon>
        <taxon>Euteleostomi</taxon>
        <taxon>Mammalia</taxon>
        <taxon>Eutheria</taxon>
        <taxon>Euarchontoglires</taxon>
        <taxon>Primates</taxon>
        <taxon>Haplorrhini</taxon>
        <taxon>Platyrrhini</taxon>
        <taxon>Cebidae</taxon>
        <taxon>Callitrichinae</taxon>
        <taxon>Saguinus</taxon>
    </lineage>
</organism>
<evidence type="ECO:0000313" key="2">
    <source>
        <dbReference type="EMBL" id="KAK2098409.1"/>
    </source>
</evidence>
<dbReference type="EMBL" id="JASSZA010000011">
    <property type="protein sequence ID" value="KAK2098409.1"/>
    <property type="molecule type" value="Genomic_DNA"/>
</dbReference>
<dbReference type="InterPro" id="IPR043136">
    <property type="entry name" value="B30.2/SPRY_sf"/>
</dbReference>
<keyword evidence="3" id="KW-1185">Reference proteome</keyword>
<protein>
    <submittedName>
        <fullName evidence="2">Uncharacterized protein</fullName>
    </submittedName>
</protein>
<feature type="compositionally biased region" description="Pro residues" evidence="1">
    <location>
        <begin position="53"/>
        <end position="62"/>
    </location>
</feature>
<dbReference type="Gene3D" id="2.60.120.920">
    <property type="match status" value="1"/>
</dbReference>
<name>A0ABQ9UNM7_SAGOE</name>
<gene>
    <name evidence="2" type="ORF">P7K49_023860</name>
</gene>
<feature type="compositionally biased region" description="Low complexity" evidence="1">
    <location>
        <begin position="10"/>
        <end position="35"/>
    </location>
</feature>
<evidence type="ECO:0000256" key="1">
    <source>
        <dbReference type="SAM" id="MobiDB-lite"/>
    </source>
</evidence>
<reference evidence="2 3" key="1">
    <citation type="submission" date="2023-05" db="EMBL/GenBank/DDBJ databases">
        <title>B98-5 Cell Line De Novo Hybrid Assembly: An Optical Mapping Approach.</title>
        <authorList>
            <person name="Kananen K."/>
            <person name="Auerbach J.A."/>
            <person name="Kautto E."/>
            <person name="Blachly J.S."/>
        </authorList>
    </citation>
    <scope>NUCLEOTIDE SEQUENCE [LARGE SCALE GENOMIC DNA]</scope>
    <source>
        <strain evidence="2">B95-8</strain>
        <tissue evidence="2">Cell line</tissue>
    </source>
</reference>
<comment type="caution">
    <text evidence="2">The sequence shown here is derived from an EMBL/GenBank/DDBJ whole genome shotgun (WGS) entry which is preliminary data.</text>
</comment>
<feature type="region of interest" description="Disordered" evidence="1">
    <location>
        <begin position="1"/>
        <end position="103"/>
    </location>
</feature>
<dbReference type="Proteomes" id="UP001266305">
    <property type="component" value="Unassembled WGS sequence"/>
</dbReference>
<sequence length="152" mass="15527">MSGQPPPAALAPVSGVVLPAPPAVSVDSSPARSPGRGAGGDGLGAATPALLLHPPPPPPPPASAAAPASGPPRPRRTPAPALLAGSSAAAPFPQGDSALNEQEKELQRRLKRLYPAVNQQETPLPRSWSRKDKVGYIGLSQNNLQVHYKVNS</sequence>
<accession>A0ABQ9UNM7</accession>
<feature type="compositionally biased region" description="Low complexity" evidence="1">
    <location>
        <begin position="78"/>
        <end position="91"/>
    </location>
</feature>
<evidence type="ECO:0000313" key="3">
    <source>
        <dbReference type="Proteomes" id="UP001266305"/>
    </source>
</evidence>
<proteinExistence type="predicted"/>